<dbReference type="AlphaFoldDB" id="A0A1F7Z3P0"/>
<name>A0A1F7Z3P0_9BACT</name>
<dbReference type="EMBL" id="MGGR01000009">
    <property type="protein sequence ID" value="OGM34121.1"/>
    <property type="molecule type" value="Genomic_DNA"/>
</dbReference>
<reference evidence="1 2" key="1">
    <citation type="journal article" date="2016" name="Nat. Commun.">
        <title>Thousands of microbial genomes shed light on interconnected biogeochemical processes in an aquifer system.</title>
        <authorList>
            <person name="Anantharaman K."/>
            <person name="Brown C.T."/>
            <person name="Hug L.A."/>
            <person name="Sharon I."/>
            <person name="Castelle C.J."/>
            <person name="Probst A.J."/>
            <person name="Thomas B.C."/>
            <person name="Singh A."/>
            <person name="Wilkins M.J."/>
            <person name="Karaoz U."/>
            <person name="Brodie E.L."/>
            <person name="Williams K.H."/>
            <person name="Hubbard S.S."/>
            <person name="Banfield J.F."/>
        </authorList>
    </citation>
    <scope>NUCLEOTIDE SEQUENCE [LARGE SCALE GENOMIC DNA]</scope>
</reference>
<sequence>MQIKIIQKPKPCKGWESWCEAVTLAGMMLVIGRDKSAEIGWFETRLIDAQNAAEVAQKLGLSGNTVYELSAHLRSLGAYIEKQQPPGTGIRAKFIKNDFRPCR</sequence>
<comment type="caution">
    <text evidence="1">The sequence shown here is derived from an EMBL/GenBank/DDBJ whole genome shotgun (WGS) entry which is preliminary data.</text>
</comment>
<dbReference type="Proteomes" id="UP000177169">
    <property type="component" value="Unassembled WGS sequence"/>
</dbReference>
<gene>
    <name evidence="1" type="ORF">A3D01_00110</name>
</gene>
<evidence type="ECO:0000313" key="2">
    <source>
        <dbReference type="Proteomes" id="UP000177169"/>
    </source>
</evidence>
<evidence type="ECO:0000313" key="1">
    <source>
        <dbReference type="EMBL" id="OGM34121.1"/>
    </source>
</evidence>
<proteinExistence type="predicted"/>
<organism evidence="1 2">
    <name type="scientific">Candidatus Woesebacteria bacterium RIFCSPHIGHO2_02_FULL_39_13</name>
    <dbReference type="NCBI Taxonomy" id="1802505"/>
    <lineage>
        <taxon>Bacteria</taxon>
        <taxon>Candidatus Woeseibacteriota</taxon>
    </lineage>
</organism>
<accession>A0A1F7Z3P0</accession>
<protein>
    <submittedName>
        <fullName evidence="1">Uncharacterized protein</fullName>
    </submittedName>
</protein>